<dbReference type="EMBL" id="GBRH01199444">
    <property type="protein sequence ID" value="JAD98451.1"/>
    <property type="molecule type" value="Transcribed_RNA"/>
</dbReference>
<proteinExistence type="predicted"/>
<accession>A0A0A9EEF2</accession>
<reference evidence="1" key="1">
    <citation type="submission" date="2014-09" db="EMBL/GenBank/DDBJ databases">
        <authorList>
            <person name="Magalhaes I.L.F."/>
            <person name="Oliveira U."/>
            <person name="Santos F.R."/>
            <person name="Vidigal T.H.D.A."/>
            <person name="Brescovit A.D."/>
            <person name="Santos A.J."/>
        </authorList>
    </citation>
    <scope>NUCLEOTIDE SEQUENCE</scope>
    <source>
        <tissue evidence="1">Shoot tissue taken approximately 20 cm above the soil surface</tissue>
    </source>
</reference>
<evidence type="ECO:0000313" key="1">
    <source>
        <dbReference type="EMBL" id="JAD98451.1"/>
    </source>
</evidence>
<sequence>MVAQEATCMRSSYLGYMYHPFHEQFLLISYELLLQQAGYK</sequence>
<dbReference type="AlphaFoldDB" id="A0A0A9EEF2"/>
<organism evidence="1">
    <name type="scientific">Arundo donax</name>
    <name type="common">Giant reed</name>
    <name type="synonym">Donax arundinaceus</name>
    <dbReference type="NCBI Taxonomy" id="35708"/>
    <lineage>
        <taxon>Eukaryota</taxon>
        <taxon>Viridiplantae</taxon>
        <taxon>Streptophyta</taxon>
        <taxon>Embryophyta</taxon>
        <taxon>Tracheophyta</taxon>
        <taxon>Spermatophyta</taxon>
        <taxon>Magnoliopsida</taxon>
        <taxon>Liliopsida</taxon>
        <taxon>Poales</taxon>
        <taxon>Poaceae</taxon>
        <taxon>PACMAD clade</taxon>
        <taxon>Arundinoideae</taxon>
        <taxon>Arundineae</taxon>
        <taxon>Arundo</taxon>
    </lineage>
</organism>
<reference evidence="1" key="2">
    <citation type="journal article" date="2015" name="Data Brief">
        <title>Shoot transcriptome of the giant reed, Arundo donax.</title>
        <authorList>
            <person name="Barrero R.A."/>
            <person name="Guerrero F.D."/>
            <person name="Moolhuijzen P."/>
            <person name="Goolsby J.A."/>
            <person name="Tidwell J."/>
            <person name="Bellgard S.E."/>
            <person name="Bellgard M.I."/>
        </authorList>
    </citation>
    <scope>NUCLEOTIDE SEQUENCE</scope>
    <source>
        <tissue evidence="1">Shoot tissue taken approximately 20 cm above the soil surface</tissue>
    </source>
</reference>
<name>A0A0A9EEF2_ARUDO</name>
<protein>
    <submittedName>
        <fullName evidence="1">Uncharacterized protein</fullName>
    </submittedName>
</protein>